<dbReference type="InterPro" id="IPR004812">
    <property type="entry name" value="Efflux_drug-R_Bcr/CmlA"/>
</dbReference>
<gene>
    <name evidence="11" type="ORF">WKI68_42585</name>
</gene>
<evidence type="ECO:0000313" key="11">
    <source>
        <dbReference type="EMBL" id="MEJ8646121.1"/>
    </source>
</evidence>
<evidence type="ECO:0000256" key="5">
    <source>
        <dbReference type="ARBA" id="ARBA00022692"/>
    </source>
</evidence>
<evidence type="ECO:0000259" key="10">
    <source>
        <dbReference type="PROSITE" id="PS50850"/>
    </source>
</evidence>
<feature type="domain" description="Major facilitator superfamily (MFS) profile" evidence="10">
    <location>
        <begin position="22"/>
        <end position="405"/>
    </location>
</feature>
<feature type="compositionally biased region" description="Low complexity" evidence="8">
    <location>
        <begin position="439"/>
        <end position="451"/>
    </location>
</feature>
<dbReference type="Proteomes" id="UP001382904">
    <property type="component" value="Unassembled WGS sequence"/>
</dbReference>
<comment type="caution">
    <text evidence="11">The sequence shown here is derived from an EMBL/GenBank/DDBJ whole genome shotgun (WGS) entry which is preliminary data.</text>
</comment>
<keyword evidence="4" id="KW-1003">Cell membrane</keyword>
<comment type="similarity">
    <text evidence="2">Belongs to the major facilitator superfamily. Bcr/CmlA family.</text>
</comment>
<evidence type="ECO:0000256" key="3">
    <source>
        <dbReference type="ARBA" id="ARBA00022448"/>
    </source>
</evidence>
<evidence type="ECO:0000313" key="12">
    <source>
        <dbReference type="Proteomes" id="UP001382904"/>
    </source>
</evidence>
<evidence type="ECO:0000256" key="7">
    <source>
        <dbReference type="ARBA" id="ARBA00023136"/>
    </source>
</evidence>
<dbReference type="InterPro" id="IPR036259">
    <property type="entry name" value="MFS_trans_sf"/>
</dbReference>
<evidence type="ECO:0000256" key="8">
    <source>
        <dbReference type="SAM" id="MobiDB-lite"/>
    </source>
</evidence>
<keyword evidence="6 9" id="KW-1133">Transmembrane helix</keyword>
<feature type="transmembrane region" description="Helical" evidence="9">
    <location>
        <begin position="20"/>
        <end position="37"/>
    </location>
</feature>
<feature type="transmembrane region" description="Helical" evidence="9">
    <location>
        <begin position="177"/>
        <end position="197"/>
    </location>
</feature>
<dbReference type="Pfam" id="PF07690">
    <property type="entry name" value="MFS_1"/>
    <property type="match status" value="1"/>
</dbReference>
<keyword evidence="3" id="KW-0813">Transport</keyword>
<comment type="subcellular location">
    <subcellularLocation>
        <location evidence="1">Cell membrane</location>
        <topology evidence="1">Multi-pass membrane protein</topology>
    </subcellularLocation>
</comment>
<dbReference type="PANTHER" id="PTHR23502:SF132">
    <property type="entry name" value="POLYAMINE TRANSPORTER 2-RELATED"/>
    <property type="match status" value="1"/>
</dbReference>
<feature type="region of interest" description="Disordered" evidence="8">
    <location>
        <begin position="406"/>
        <end position="453"/>
    </location>
</feature>
<dbReference type="Gene3D" id="1.20.1720.10">
    <property type="entry name" value="Multidrug resistance protein D"/>
    <property type="match status" value="1"/>
</dbReference>
<keyword evidence="12" id="KW-1185">Reference proteome</keyword>
<feature type="transmembrane region" description="Helical" evidence="9">
    <location>
        <begin position="57"/>
        <end position="76"/>
    </location>
</feature>
<dbReference type="PANTHER" id="PTHR23502">
    <property type="entry name" value="MAJOR FACILITATOR SUPERFAMILY"/>
    <property type="match status" value="1"/>
</dbReference>
<dbReference type="PROSITE" id="PS50850">
    <property type="entry name" value="MFS"/>
    <property type="match status" value="1"/>
</dbReference>
<feature type="transmembrane region" description="Helical" evidence="9">
    <location>
        <begin position="318"/>
        <end position="342"/>
    </location>
</feature>
<name>A0ABU8UDZ6_9ACTN</name>
<dbReference type="EMBL" id="JBBKAM010000004">
    <property type="protein sequence ID" value="MEJ8646121.1"/>
    <property type="molecule type" value="Genomic_DNA"/>
</dbReference>
<evidence type="ECO:0000256" key="6">
    <source>
        <dbReference type="ARBA" id="ARBA00022989"/>
    </source>
</evidence>
<dbReference type="InterPro" id="IPR020846">
    <property type="entry name" value="MFS_dom"/>
</dbReference>
<evidence type="ECO:0000256" key="2">
    <source>
        <dbReference type="ARBA" id="ARBA00006236"/>
    </source>
</evidence>
<feature type="transmembrane region" description="Helical" evidence="9">
    <location>
        <begin position="88"/>
        <end position="107"/>
    </location>
</feature>
<dbReference type="CDD" id="cd17320">
    <property type="entry name" value="MFS_MdfA_MDR_like"/>
    <property type="match status" value="1"/>
</dbReference>
<keyword evidence="7 9" id="KW-0472">Membrane</keyword>
<evidence type="ECO:0000256" key="4">
    <source>
        <dbReference type="ARBA" id="ARBA00022475"/>
    </source>
</evidence>
<accession>A0ABU8UDZ6</accession>
<evidence type="ECO:0000256" key="9">
    <source>
        <dbReference type="SAM" id="Phobius"/>
    </source>
</evidence>
<reference evidence="11 12" key="1">
    <citation type="submission" date="2024-03" db="EMBL/GenBank/DDBJ databases">
        <title>Novel Streptomyces species of biotechnological and ecological value are a feature of Machair soil.</title>
        <authorList>
            <person name="Prole J.R."/>
            <person name="Goodfellow M."/>
            <person name="Allenby N."/>
            <person name="Ward A.C."/>
        </authorList>
    </citation>
    <scope>NUCLEOTIDE SEQUENCE [LARGE SCALE GENOMIC DNA]</scope>
    <source>
        <strain evidence="11 12">MS1.HAVA.3</strain>
    </source>
</reference>
<protein>
    <submittedName>
        <fullName evidence="11">Multidrug effflux MFS transporter</fullName>
    </submittedName>
</protein>
<feature type="transmembrane region" description="Helical" evidence="9">
    <location>
        <begin position="146"/>
        <end position="171"/>
    </location>
</feature>
<feature type="transmembrane region" description="Helical" evidence="9">
    <location>
        <begin position="229"/>
        <end position="249"/>
    </location>
</feature>
<feature type="transmembrane region" description="Helical" evidence="9">
    <location>
        <begin position="113"/>
        <end position="134"/>
    </location>
</feature>
<feature type="transmembrane region" description="Helical" evidence="9">
    <location>
        <begin position="380"/>
        <end position="401"/>
    </location>
</feature>
<dbReference type="InterPro" id="IPR011701">
    <property type="entry name" value="MFS"/>
</dbReference>
<proteinExistence type="inferred from homology"/>
<organism evidence="11 12">
    <name type="scientific">Streptomyces caledonius</name>
    <dbReference type="NCBI Taxonomy" id="3134107"/>
    <lineage>
        <taxon>Bacteria</taxon>
        <taxon>Bacillati</taxon>
        <taxon>Actinomycetota</taxon>
        <taxon>Actinomycetes</taxon>
        <taxon>Kitasatosporales</taxon>
        <taxon>Streptomycetaceae</taxon>
        <taxon>Streptomyces</taxon>
    </lineage>
</organism>
<evidence type="ECO:0000256" key="1">
    <source>
        <dbReference type="ARBA" id="ARBA00004651"/>
    </source>
</evidence>
<dbReference type="SUPFAM" id="SSF103473">
    <property type="entry name" value="MFS general substrate transporter"/>
    <property type="match status" value="1"/>
</dbReference>
<keyword evidence="5 9" id="KW-0812">Transmembrane</keyword>
<feature type="transmembrane region" description="Helical" evidence="9">
    <location>
        <begin position="354"/>
        <end position="374"/>
    </location>
</feature>
<feature type="transmembrane region" description="Helical" evidence="9">
    <location>
        <begin position="289"/>
        <end position="312"/>
    </location>
</feature>
<dbReference type="NCBIfam" id="TIGR00710">
    <property type="entry name" value="efflux_Bcr_CflA"/>
    <property type="match status" value="1"/>
</dbReference>
<feature type="transmembrane region" description="Helical" evidence="9">
    <location>
        <begin position="261"/>
        <end position="282"/>
    </location>
</feature>
<sequence>MTTGHAPLLRPPKPPALPRGLLTTTLALLSFVVPLSTDMYLPGFPAMAKELATDAAGVQLTLTAFLVGLAAGQLTFGPLSDRHGRRMPILLGTGVCVLATALCALAPTLELLIAFRFVAGFTGAAGVVVGRAMVADLATGAVAARIFGILMALGGLAPIVAPLVGGVAVSGSGSWRAAFWVLACATALVLTLAYFTVPESLPAEHRQRTGSQASALTGLADRVYLGHTVVFGFASAALFCYIAASPFVLQNVLGFSVGEASAVFAGGALTATASTTAATRLVVRHSAGLLLRIGLGLLLAPSAAALLITFVGQLSRVTALPLVAIGFVGLGQVFATAPALALERVPHAAGAGSAILGTFQSILGASVAPLMGIAGRNTALPLFLGMTGCALIAVLALMWTGRERGRTSARRYAPPRSIHARQGDSPTRAALHLTRHQPGRSGTTTSSTARSQMADPPLVHVIGCSKFARPTLVRWIRAAPAGVVPSRRHGRRAGPAPRPGGPALLPAWSRCWTCSSTGSPNRA</sequence>